<dbReference type="Pfam" id="PF19300">
    <property type="entry name" value="BPD_transp_1_N"/>
    <property type="match status" value="1"/>
</dbReference>
<dbReference type="PANTHER" id="PTHR43376:SF1">
    <property type="entry name" value="OLIGOPEPTIDE TRANSPORT SYSTEM PERMEASE PROTEIN"/>
    <property type="match status" value="1"/>
</dbReference>
<dbReference type="GO" id="GO:0055085">
    <property type="term" value="P:transmembrane transport"/>
    <property type="evidence" value="ECO:0007669"/>
    <property type="project" value="InterPro"/>
</dbReference>
<comment type="caution">
    <text evidence="9">The sequence shown here is derived from an EMBL/GenBank/DDBJ whole genome shotgun (WGS) entry which is preliminary data.</text>
</comment>
<evidence type="ECO:0000256" key="5">
    <source>
        <dbReference type="ARBA" id="ARBA00022989"/>
    </source>
</evidence>
<evidence type="ECO:0000256" key="4">
    <source>
        <dbReference type="ARBA" id="ARBA00022692"/>
    </source>
</evidence>
<keyword evidence="6 7" id="KW-0472">Membrane</keyword>
<accession>A0AA44BDA8</accession>
<feature type="transmembrane region" description="Helical" evidence="7">
    <location>
        <begin position="104"/>
        <end position="126"/>
    </location>
</feature>
<feature type="domain" description="ABC transmembrane type-1" evidence="8">
    <location>
        <begin position="102"/>
        <end position="314"/>
    </location>
</feature>
<protein>
    <submittedName>
        <fullName evidence="9">ABC transporter permease</fullName>
    </submittedName>
</protein>
<name>A0AA44BDA8_9CLOT</name>
<evidence type="ECO:0000256" key="3">
    <source>
        <dbReference type="ARBA" id="ARBA00022475"/>
    </source>
</evidence>
<evidence type="ECO:0000256" key="1">
    <source>
        <dbReference type="ARBA" id="ARBA00004651"/>
    </source>
</evidence>
<dbReference type="Gene3D" id="1.10.3720.10">
    <property type="entry name" value="MetI-like"/>
    <property type="match status" value="1"/>
</dbReference>
<evidence type="ECO:0000256" key="7">
    <source>
        <dbReference type="RuleBase" id="RU363032"/>
    </source>
</evidence>
<evidence type="ECO:0000313" key="10">
    <source>
        <dbReference type="Proteomes" id="UP000449710"/>
    </source>
</evidence>
<dbReference type="InterPro" id="IPR035906">
    <property type="entry name" value="MetI-like_sf"/>
</dbReference>
<dbReference type="PANTHER" id="PTHR43376">
    <property type="entry name" value="OLIGOPEPTIDE TRANSPORT SYSTEM PERMEASE PROTEIN"/>
    <property type="match status" value="1"/>
</dbReference>
<evidence type="ECO:0000259" key="8">
    <source>
        <dbReference type="PROSITE" id="PS50928"/>
    </source>
</evidence>
<reference evidence="9 10" key="1">
    <citation type="submission" date="2019-04" db="EMBL/GenBank/DDBJ databases">
        <title>Isachenkonia alkalipeptolytica gen. nov. sp. nov. a new anaerobic, alkiliphilic organothrophic bacterium capable to reduce synthesized ferrihydrite isolated from a soda lake.</title>
        <authorList>
            <person name="Toshchakov S.V."/>
            <person name="Zavarzina D.G."/>
            <person name="Zhilina T.N."/>
            <person name="Kostrikina N.A."/>
            <person name="Kublanov I.V."/>
        </authorList>
    </citation>
    <scope>NUCLEOTIDE SEQUENCE [LARGE SCALE GENOMIC DNA]</scope>
    <source>
        <strain evidence="9 10">Z-1701</strain>
    </source>
</reference>
<dbReference type="SUPFAM" id="SSF161098">
    <property type="entry name" value="MetI-like"/>
    <property type="match status" value="1"/>
</dbReference>
<evidence type="ECO:0000256" key="6">
    <source>
        <dbReference type="ARBA" id="ARBA00023136"/>
    </source>
</evidence>
<evidence type="ECO:0000313" key="9">
    <source>
        <dbReference type="EMBL" id="NBG88139.1"/>
    </source>
</evidence>
<comment type="subcellular location">
    <subcellularLocation>
        <location evidence="1 7">Cell membrane</location>
        <topology evidence="1 7">Multi-pass membrane protein</topology>
    </subcellularLocation>
</comment>
<dbReference type="InterPro" id="IPR000515">
    <property type="entry name" value="MetI-like"/>
</dbReference>
<keyword evidence="10" id="KW-1185">Reference proteome</keyword>
<organism evidence="9 10">
    <name type="scientific">Isachenkonia alkalipeptolytica</name>
    <dbReference type="NCBI Taxonomy" id="2565777"/>
    <lineage>
        <taxon>Bacteria</taxon>
        <taxon>Bacillati</taxon>
        <taxon>Bacillota</taxon>
        <taxon>Clostridia</taxon>
        <taxon>Eubacteriales</taxon>
        <taxon>Clostridiaceae</taxon>
        <taxon>Isachenkonia</taxon>
    </lineage>
</organism>
<feature type="transmembrane region" description="Helical" evidence="7">
    <location>
        <begin position="295"/>
        <end position="314"/>
    </location>
</feature>
<comment type="similarity">
    <text evidence="7">Belongs to the binding-protein-dependent transport system permease family.</text>
</comment>
<sequence>MKPNRRKMKLSQYAVTILLILTLNFFLPRLMPGDPFTVLSADEGEVHTTYSEEDIQRYRAYYGLDRPLVHQYASYMIGILQGDLGYSIQFKQDVGTVIFNRLPWTLFLVGISVGLSALIGVFFGVISGYKKNTGIDQFLYSFFITLSEIPGFMIGLLLLFFFGAYLNLFPLSGGMTHFRDYASRGEQILDILHHSLLPITALTITGMGGFYLIARNTMVSIIDKPYMMMAKAKGLSRTRILFYHGLKNAFLPIVTRIFLSFGQAMGGALLVENVFNYPGIGRLMREAVTLRDYPLIQGVFIFMTLFVLSMNYLSDVIYKRLDPRVI</sequence>
<dbReference type="PROSITE" id="PS50928">
    <property type="entry name" value="ABC_TM1"/>
    <property type="match status" value="1"/>
</dbReference>
<feature type="transmembrane region" description="Helical" evidence="7">
    <location>
        <begin position="191"/>
        <end position="214"/>
    </location>
</feature>
<evidence type="ECO:0000256" key="2">
    <source>
        <dbReference type="ARBA" id="ARBA00022448"/>
    </source>
</evidence>
<keyword evidence="5 7" id="KW-1133">Transmembrane helix</keyword>
<keyword evidence="3" id="KW-1003">Cell membrane</keyword>
<dbReference type="AlphaFoldDB" id="A0AA44BDA8"/>
<dbReference type="CDD" id="cd06261">
    <property type="entry name" value="TM_PBP2"/>
    <property type="match status" value="1"/>
</dbReference>
<dbReference type="InterPro" id="IPR045621">
    <property type="entry name" value="BPD_transp_1_N"/>
</dbReference>
<keyword evidence="4 7" id="KW-0812">Transmembrane</keyword>
<feature type="transmembrane region" description="Helical" evidence="7">
    <location>
        <begin position="12"/>
        <end position="31"/>
    </location>
</feature>
<dbReference type="Proteomes" id="UP000449710">
    <property type="component" value="Unassembled WGS sequence"/>
</dbReference>
<dbReference type="Pfam" id="PF00528">
    <property type="entry name" value="BPD_transp_1"/>
    <property type="match status" value="1"/>
</dbReference>
<dbReference type="RefSeq" id="WP_160720357.1">
    <property type="nucleotide sequence ID" value="NZ_SUMG01000006.1"/>
</dbReference>
<keyword evidence="2 7" id="KW-0813">Transport</keyword>
<proteinExistence type="inferred from homology"/>
<gene>
    <name evidence="9" type="ORF">ISALK_06455</name>
</gene>
<dbReference type="EMBL" id="SUMG01000006">
    <property type="protein sequence ID" value="NBG88139.1"/>
    <property type="molecule type" value="Genomic_DNA"/>
</dbReference>
<dbReference type="GO" id="GO:0005886">
    <property type="term" value="C:plasma membrane"/>
    <property type="evidence" value="ECO:0007669"/>
    <property type="project" value="UniProtKB-SubCell"/>
</dbReference>
<feature type="transmembrane region" description="Helical" evidence="7">
    <location>
        <begin position="138"/>
        <end position="171"/>
    </location>
</feature>